<reference evidence="1" key="1">
    <citation type="submission" date="2021-02" db="EMBL/GenBank/DDBJ databases">
        <authorList>
            <person name="Nowell W R."/>
        </authorList>
    </citation>
    <scope>NUCLEOTIDE SEQUENCE</scope>
</reference>
<evidence type="ECO:0000313" key="2">
    <source>
        <dbReference type="EMBL" id="CAF3985674.1"/>
    </source>
</evidence>
<proteinExistence type="predicted"/>
<dbReference type="InterPro" id="IPR032710">
    <property type="entry name" value="NTF2-like_dom_sf"/>
</dbReference>
<accession>A0A815KD73</accession>
<dbReference type="AlphaFoldDB" id="A0A815KD73"/>
<dbReference type="SUPFAM" id="SSF54427">
    <property type="entry name" value="NTF2-like"/>
    <property type="match status" value="1"/>
</dbReference>
<evidence type="ECO:0008006" key="4">
    <source>
        <dbReference type="Google" id="ProtNLM"/>
    </source>
</evidence>
<dbReference type="EMBL" id="CAJOBB010002632">
    <property type="protein sequence ID" value="CAF3985674.1"/>
    <property type="molecule type" value="Genomic_DNA"/>
</dbReference>
<dbReference type="Proteomes" id="UP000663860">
    <property type="component" value="Unassembled WGS sequence"/>
</dbReference>
<dbReference type="Gene3D" id="3.10.450.50">
    <property type="match status" value="1"/>
</dbReference>
<gene>
    <name evidence="1" type="ORF">IZO911_LOCUS38990</name>
    <name evidence="2" type="ORF">KXQ929_LOCUS27604</name>
</gene>
<evidence type="ECO:0000313" key="3">
    <source>
        <dbReference type="Proteomes" id="UP000663860"/>
    </source>
</evidence>
<dbReference type="EMBL" id="CAJNOE010001135">
    <property type="protein sequence ID" value="CAF1391605.1"/>
    <property type="molecule type" value="Genomic_DNA"/>
</dbReference>
<dbReference type="Proteomes" id="UP000663868">
    <property type="component" value="Unassembled WGS sequence"/>
</dbReference>
<comment type="caution">
    <text evidence="1">The sequence shown here is derived from an EMBL/GenBank/DDBJ whole genome shotgun (WGS) entry which is preliminary data.</text>
</comment>
<protein>
    <recommendedName>
        <fullName evidence="4">SnoaL-like domain-containing protein</fullName>
    </recommendedName>
</protein>
<evidence type="ECO:0000313" key="1">
    <source>
        <dbReference type="EMBL" id="CAF1391605.1"/>
    </source>
</evidence>
<name>A0A815KD73_9BILA</name>
<sequence length="304" mass="35908">MSSVTWEQLEKTRTWIRAFYEACDSFNIQHWINEFFESDAIVQVANSPIITGHQDIINYFEQQYSHLSYMKHTIKRMDVLSERIYVHVETIFIIENDPEQRPIILKGLVIIGKKIDDTKLTFLNSYVGPAPFLNRIQMYIESNKQVAKVKAVPSDEHANQFSITFSQIAEKYVGSDSCIVEPDRKNHYSIYPRYRQANKPTPYFELSYQNINNEYHYRLTINNRLYQLESGDLNHRHLTIIDNIHSNTDGQNQLNRPETFCQVNDYFSKLNKIYHVNIEVEQWPLGYLAVIILLHLHESQRNVD</sequence>
<organism evidence="1 3">
    <name type="scientific">Adineta steineri</name>
    <dbReference type="NCBI Taxonomy" id="433720"/>
    <lineage>
        <taxon>Eukaryota</taxon>
        <taxon>Metazoa</taxon>
        <taxon>Spiralia</taxon>
        <taxon>Gnathifera</taxon>
        <taxon>Rotifera</taxon>
        <taxon>Eurotatoria</taxon>
        <taxon>Bdelloidea</taxon>
        <taxon>Adinetida</taxon>
        <taxon>Adinetidae</taxon>
        <taxon>Adineta</taxon>
    </lineage>
</organism>